<protein>
    <recommendedName>
        <fullName evidence="3">PDZ domain-containing protein</fullName>
    </recommendedName>
</protein>
<dbReference type="PANTHER" id="PTHR16484:SF10">
    <property type="entry name" value="PARTITIONING DEFECTIVE 3 HOMOLOG"/>
    <property type="match status" value="1"/>
</dbReference>
<feature type="compositionally biased region" description="Polar residues" evidence="2">
    <location>
        <begin position="430"/>
        <end position="443"/>
    </location>
</feature>
<feature type="domain" description="PDZ" evidence="3">
    <location>
        <begin position="55"/>
        <end position="130"/>
    </location>
</feature>
<dbReference type="SUPFAM" id="SSF50156">
    <property type="entry name" value="PDZ domain-like"/>
    <property type="match status" value="1"/>
</dbReference>
<dbReference type="InterPro" id="IPR036034">
    <property type="entry name" value="PDZ_sf"/>
</dbReference>
<dbReference type="FunFam" id="2.30.42.10:FF:000078">
    <property type="entry name" value="Partitioning defective 3 homolog B"/>
    <property type="match status" value="1"/>
</dbReference>
<dbReference type="GO" id="GO:0007155">
    <property type="term" value="P:cell adhesion"/>
    <property type="evidence" value="ECO:0007669"/>
    <property type="project" value="TreeGrafter"/>
</dbReference>
<feature type="region of interest" description="Disordered" evidence="2">
    <location>
        <begin position="16"/>
        <end position="39"/>
    </location>
</feature>
<evidence type="ECO:0000259" key="3">
    <source>
        <dbReference type="PROSITE" id="PS50106"/>
    </source>
</evidence>
<feature type="coiled-coil region" evidence="1">
    <location>
        <begin position="502"/>
        <end position="529"/>
    </location>
</feature>
<evidence type="ECO:0000256" key="1">
    <source>
        <dbReference type="SAM" id="Coils"/>
    </source>
</evidence>
<dbReference type="GO" id="GO:0005912">
    <property type="term" value="C:adherens junction"/>
    <property type="evidence" value="ECO:0007669"/>
    <property type="project" value="TreeGrafter"/>
</dbReference>
<feature type="compositionally biased region" description="Polar residues" evidence="2">
    <location>
        <begin position="591"/>
        <end position="602"/>
    </location>
</feature>
<dbReference type="CDD" id="cd23059">
    <property type="entry name" value="PDZ3_Par3-like"/>
    <property type="match status" value="1"/>
</dbReference>
<dbReference type="GO" id="GO:0000226">
    <property type="term" value="P:microtubule cytoskeleton organization"/>
    <property type="evidence" value="ECO:0007669"/>
    <property type="project" value="TreeGrafter"/>
</dbReference>
<dbReference type="GO" id="GO:0008104">
    <property type="term" value="P:intracellular protein localization"/>
    <property type="evidence" value="ECO:0007669"/>
    <property type="project" value="TreeGrafter"/>
</dbReference>
<evidence type="ECO:0000313" key="4">
    <source>
        <dbReference type="EMBL" id="LAA80549.1"/>
    </source>
</evidence>
<organism evidence="4">
    <name type="scientific">Micrurus lemniscatus lemniscatus</name>
    <dbReference type="NCBI Taxonomy" id="129467"/>
    <lineage>
        <taxon>Eukaryota</taxon>
        <taxon>Metazoa</taxon>
        <taxon>Chordata</taxon>
        <taxon>Craniata</taxon>
        <taxon>Vertebrata</taxon>
        <taxon>Euteleostomi</taxon>
        <taxon>Lepidosauria</taxon>
        <taxon>Squamata</taxon>
        <taxon>Bifurcata</taxon>
        <taxon>Unidentata</taxon>
        <taxon>Episquamata</taxon>
        <taxon>Toxicofera</taxon>
        <taxon>Serpentes</taxon>
        <taxon>Colubroidea</taxon>
        <taxon>Elapidae</taxon>
        <taxon>Elapinae</taxon>
        <taxon>Micrurus</taxon>
    </lineage>
</organism>
<dbReference type="EMBL" id="IACK01084221">
    <property type="protein sequence ID" value="LAA80549.1"/>
    <property type="molecule type" value="Transcribed_RNA"/>
</dbReference>
<accession>A0A2D4I8M5</accession>
<dbReference type="PROSITE" id="PS50106">
    <property type="entry name" value="PDZ"/>
    <property type="match status" value="1"/>
</dbReference>
<dbReference type="InterPro" id="IPR001478">
    <property type="entry name" value="PDZ"/>
</dbReference>
<dbReference type="AlphaFoldDB" id="A0A2D4I8M5"/>
<feature type="region of interest" description="Disordered" evidence="2">
    <location>
        <begin position="393"/>
        <end position="472"/>
    </location>
</feature>
<feature type="compositionally biased region" description="Acidic residues" evidence="2">
    <location>
        <begin position="400"/>
        <end position="414"/>
    </location>
</feature>
<name>A0A2D4I8M5_MICLE</name>
<reference evidence="4" key="1">
    <citation type="submission" date="2017-07" db="EMBL/GenBank/DDBJ databases">
        <authorList>
            <person name="Mikheyev A."/>
            <person name="Grau M."/>
        </authorList>
    </citation>
    <scope>NUCLEOTIDE SEQUENCE</scope>
    <source>
        <tissue evidence="4">Venom_gland</tissue>
    </source>
</reference>
<dbReference type="GO" id="GO:0016324">
    <property type="term" value="C:apical plasma membrane"/>
    <property type="evidence" value="ECO:0007669"/>
    <property type="project" value="TreeGrafter"/>
</dbReference>
<dbReference type="GO" id="GO:0045197">
    <property type="term" value="P:establishment or maintenance of epithelial cell apical/basal polarity"/>
    <property type="evidence" value="ECO:0007669"/>
    <property type="project" value="TreeGrafter"/>
</dbReference>
<feature type="compositionally biased region" description="Polar residues" evidence="2">
    <location>
        <begin position="636"/>
        <end position="658"/>
    </location>
</feature>
<dbReference type="GO" id="GO:0005938">
    <property type="term" value="C:cell cortex"/>
    <property type="evidence" value="ECO:0007669"/>
    <property type="project" value="TreeGrafter"/>
</dbReference>
<dbReference type="PANTHER" id="PTHR16484">
    <property type="entry name" value="PARTITIONING DEFECTIVE 3 RELATED"/>
    <property type="match status" value="1"/>
</dbReference>
<proteinExistence type="predicted"/>
<dbReference type="GO" id="GO:0035091">
    <property type="term" value="F:phosphatidylinositol binding"/>
    <property type="evidence" value="ECO:0007669"/>
    <property type="project" value="TreeGrafter"/>
</dbReference>
<evidence type="ECO:0000256" key="2">
    <source>
        <dbReference type="SAM" id="MobiDB-lite"/>
    </source>
</evidence>
<dbReference type="GO" id="GO:0051660">
    <property type="term" value="P:establishment of centrosome localization"/>
    <property type="evidence" value="ECO:0007669"/>
    <property type="project" value="TreeGrafter"/>
</dbReference>
<dbReference type="GO" id="GO:0043296">
    <property type="term" value="C:apical junction complex"/>
    <property type="evidence" value="ECO:0007669"/>
    <property type="project" value="TreeGrafter"/>
</dbReference>
<dbReference type="SMART" id="SM00228">
    <property type="entry name" value="PDZ"/>
    <property type="match status" value="1"/>
</dbReference>
<feature type="region of interest" description="Disordered" evidence="2">
    <location>
        <begin position="555"/>
        <end position="683"/>
    </location>
</feature>
<keyword evidence="1" id="KW-0175">Coiled coil</keyword>
<feature type="compositionally biased region" description="Basic and acidic residues" evidence="2">
    <location>
        <begin position="603"/>
        <end position="630"/>
    </location>
</feature>
<dbReference type="InterPro" id="IPR052213">
    <property type="entry name" value="PAR3"/>
</dbReference>
<dbReference type="Gene3D" id="2.30.42.10">
    <property type="match status" value="1"/>
</dbReference>
<dbReference type="GO" id="GO:0030010">
    <property type="term" value="P:establishment of cell polarity"/>
    <property type="evidence" value="ECO:0007669"/>
    <property type="project" value="TreeGrafter"/>
</dbReference>
<feature type="compositionally biased region" description="Low complexity" evidence="2">
    <location>
        <begin position="555"/>
        <end position="567"/>
    </location>
</feature>
<dbReference type="Pfam" id="PF00595">
    <property type="entry name" value="PDZ"/>
    <property type="match status" value="1"/>
</dbReference>
<feature type="compositionally biased region" description="Polar residues" evidence="2">
    <location>
        <begin position="667"/>
        <end position="683"/>
    </location>
</feature>
<sequence length="683" mass="76771">MGGSVSLLIFRQEEAFHPRELNPEQNHSQIPKETKSEEEDLVLTADGTREFLTFEVPLNDSGSAGLGVSVKGNRSKENHADLGIFVKSIINGGAASKDGRLRVNDQLIAVNGESLLGKTNQDAMETLRRSMSTEGNKRGMIQLIIARRVSKCNELESPGSPLGPELPIETVMDDRERRISHSLYSGVEGLNESPTRNAALSRLMGKYQLSPTVNMPPDDTIMIEDDRLPVLPPYLSDQSSSSSHDDVGFATMDAGAWSKPIVNESTECALSPDMDPGLAFQREGFGRQSMSEKRAKQFSDANQLDIVKTRKSKSMDLVADETKLSTMDGQRTGSPTRDVGPWLGLKKSSSLESLQTAVAEVTLNSDIPFHRPRPRIIRGRGCNESFRAAIDKSYDKPVADEDDEGMETLEEDTEESSRSGRESVSTSSDQPSHSLESQMNGSQEKGDRKKIGKDKKKDRDKEKDKIKAKKGMLKGLGDMFRFGKHRKDDKIEKIKMQGAVTSEEERIRMKQEQERIQAKTREFRERQARERDYVEIHDLSRSYTCDSESTYAGITSYSSMNSSTTSSRPQSPGELSTVEALYAQIKKGRNSKSSPVDRSAPSNHDRIQRLRQEFQQAKQDEDVEDRRRTYSFEQPWPNSKTYSQSGRHSVSVEVQMQKQRQEERESFQQAQRQYSSLPSFRKK</sequence>
<reference evidence="4" key="2">
    <citation type="submission" date="2017-11" db="EMBL/GenBank/DDBJ databases">
        <title>Coralsnake Venomics: Analyses of Venom Gland Transcriptomes and Proteomes of Six Brazilian Taxa.</title>
        <authorList>
            <person name="Aird S.D."/>
            <person name="Jorge da Silva N."/>
            <person name="Qiu L."/>
            <person name="Villar-Briones A."/>
            <person name="Aparecida-Saddi V."/>
            <person name="Campos-Telles M.P."/>
            <person name="Grau M."/>
            <person name="Mikheyev A.S."/>
        </authorList>
    </citation>
    <scope>NUCLEOTIDE SEQUENCE</scope>
    <source>
        <tissue evidence="4">Venom_gland</tissue>
    </source>
</reference>
<feature type="compositionally biased region" description="Basic and acidic residues" evidence="2">
    <location>
        <begin position="444"/>
        <end position="465"/>
    </location>
</feature>